<dbReference type="RefSeq" id="WP_143147533.1">
    <property type="nucleotide sequence ID" value="NZ_FNXB01000038.1"/>
</dbReference>
<dbReference type="GO" id="GO:0005524">
    <property type="term" value="F:ATP binding"/>
    <property type="evidence" value="ECO:0007669"/>
    <property type="project" value="InterPro"/>
</dbReference>
<dbReference type="GO" id="GO:0004176">
    <property type="term" value="F:ATP-dependent peptidase activity"/>
    <property type="evidence" value="ECO:0007669"/>
    <property type="project" value="InterPro"/>
</dbReference>
<proteinExistence type="predicted"/>
<evidence type="ECO:0000313" key="4">
    <source>
        <dbReference type="Proteomes" id="UP000183063"/>
    </source>
</evidence>
<reference evidence="4" key="2">
    <citation type="submission" date="2016-10" db="EMBL/GenBank/DDBJ databases">
        <authorList>
            <person name="Wibberg D."/>
        </authorList>
    </citation>
    <scope>NUCLEOTIDE SEQUENCE [LARGE SCALE GENOMIC DNA]</scope>
</reference>
<dbReference type="Proteomes" id="UP000198939">
    <property type="component" value="Unassembled WGS sequence"/>
</dbReference>
<dbReference type="Proteomes" id="UP000183063">
    <property type="component" value="Unassembled WGS sequence"/>
</dbReference>
<accession>A0A1H8TJU3</accession>
<dbReference type="AlphaFoldDB" id="A0A1H8TJU3"/>
<dbReference type="EMBL" id="FOCV01000029">
    <property type="protein sequence ID" value="SEO91349.1"/>
    <property type="molecule type" value="Genomic_DNA"/>
</dbReference>
<name>A0A1H8TJU3_9HYPH</name>
<evidence type="ECO:0000256" key="1">
    <source>
        <dbReference type="SAM" id="MobiDB-lite"/>
    </source>
</evidence>
<organism evidence="2 4">
    <name type="scientific">Rhizobium tibeticum</name>
    <dbReference type="NCBI Taxonomy" id="501024"/>
    <lineage>
        <taxon>Bacteria</taxon>
        <taxon>Pseudomonadati</taxon>
        <taxon>Pseudomonadota</taxon>
        <taxon>Alphaproteobacteria</taxon>
        <taxon>Hyphomicrobiales</taxon>
        <taxon>Rhizobiaceae</taxon>
        <taxon>Rhizobium/Agrobacterium group</taxon>
        <taxon>Rhizobium</taxon>
    </lineage>
</organism>
<protein>
    <submittedName>
        <fullName evidence="2">Uncharacterized protein</fullName>
    </submittedName>
</protein>
<sequence length="94" mass="10911">MWKALSFSSAKSSPELENLRRSDPVLHRRVERLLGAESERAKAIIRRRREDVERVAKLLEKKELVSGDEIREFLVRRDSTSAKRYRATSTSIEG</sequence>
<reference evidence="3 5" key="1">
    <citation type="submission" date="2016-10" db="EMBL/GenBank/DDBJ databases">
        <authorList>
            <person name="Varghese N."/>
            <person name="Submissions S."/>
        </authorList>
    </citation>
    <scope>NUCLEOTIDE SEQUENCE [LARGE SCALE GENOMIC DNA]</scope>
    <source>
        <strain evidence="3 5">CGMCC 1.7071</strain>
    </source>
</reference>
<evidence type="ECO:0000313" key="2">
    <source>
        <dbReference type="EMBL" id="SEI15381.1"/>
    </source>
</evidence>
<dbReference type="SUPFAM" id="SSF140990">
    <property type="entry name" value="FtsH protease domain-like"/>
    <property type="match status" value="1"/>
</dbReference>
<dbReference type="Gene3D" id="1.20.58.760">
    <property type="entry name" value="Peptidase M41"/>
    <property type="match status" value="1"/>
</dbReference>
<evidence type="ECO:0000313" key="5">
    <source>
        <dbReference type="Proteomes" id="UP000198939"/>
    </source>
</evidence>
<keyword evidence="5" id="KW-1185">Reference proteome</keyword>
<reference evidence="2" key="3">
    <citation type="submission" date="2016-10" db="EMBL/GenBank/DDBJ databases">
        <authorList>
            <person name="de Groot N.N."/>
        </authorList>
    </citation>
    <scope>NUCLEOTIDE SEQUENCE [LARGE SCALE GENOMIC DNA]</scope>
    <source>
        <strain evidence="2">CCBAU85039</strain>
    </source>
</reference>
<gene>
    <name evidence="2" type="ORF">RTCCBAU85039_5249</name>
    <name evidence="3" type="ORF">SAMN05216228_102944</name>
</gene>
<dbReference type="InterPro" id="IPR037219">
    <property type="entry name" value="Peptidase_M41-like"/>
</dbReference>
<dbReference type="EMBL" id="FNXB01000038">
    <property type="protein sequence ID" value="SEI15381.1"/>
    <property type="molecule type" value="Genomic_DNA"/>
</dbReference>
<feature type="compositionally biased region" description="Polar residues" evidence="1">
    <location>
        <begin position="1"/>
        <end position="12"/>
    </location>
</feature>
<dbReference type="GO" id="GO:0004222">
    <property type="term" value="F:metalloendopeptidase activity"/>
    <property type="evidence" value="ECO:0007669"/>
    <property type="project" value="InterPro"/>
</dbReference>
<evidence type="ECO:0000313" key="3">
    <source>
        <dbReference type="EMBL" id="SEO91349.1"/>
    </source>
</evidence>
<dbReference type="GO" id="GO:0006508">
    <property type="term" value="P:proteolysis"/>
    <property type="evidence" value="ECO:0007669"/>
    <property type="project" value="InterPro"/>
</dbReference>
<feature type="region of interest" description="Disordered" evidence="1">
    <location>
        <begin position="1"/>
        <end position="21"/>
    </location>
</feature>